<dbReference type="Proteomes" id="UP001187066">
    <property type="component" value="Unassembled WGS sequence"/>
</dbReference>
<keyword evidence="2" id="KW-1185">Reference proteome</keyword>
<organism evidence="1 2">
    <name type="scientific">Atlantibacter subterraneus</name>
    <dbReference type="NCBI Taxonomy" id="255519"/>
    <lineage>
        <taxon>Bacteria</taxon>
        <taxon>Pseudomonadati</taxon>
        <taxon>Pseudomonadota</taxon>
        <taxon>Gammaproteobacteria</taxon>
        <taxon>Enterobacterales</taxon>
        <taxon>Enterobacteriaceae</taxon>
        <taxon>Atlantibacter</taxon>
    </lineage>
</organism>
<dbReference type="RefSeq" id="WP_317678296.1">
    <property type="nucleotide sequence ID" value="NZ_JAWLOF010000007.1"/>
</dbReference>
<evidence type="ECO:0000313" key="2">
    <source>
        <dbReference type="Proteomes" id="UP001187066"/>
    </source>
</evidence>
<dbReference type="EMBL" id="JAWLOF010000007">
    <property type="protein sequence ID" value="MDV7023340.1"/>
    <property type="molecule type" value="Genomic_DNA"/>
</dbReference>
<reference evidence="1 2" key="1">
    <citation type="submission" date="2023-10" db="EMBL/GenBank/DDBJ databases">
        <authorList>
            <person name="Dale J."/>
        </authorList>
    </citation>
    <scope>NUCLEOTIDE SEQUENCE [LARGE SCALE GENOMIC DNA]</scope>
    <source>
        <strain evidence="1 2">2023EL-00970</strain>
    </source>
</reference>
<name>A0ABU4E2L2_9ENTR</name>
<proteinExistence type="predicted"/>
<protein>
    <submittedName>
        <fullName evidence="1">Uncharacterized protein</fullName>
    </submittedName>
</protein>
<evidence type="ECO:0000313" key="1">
    <source>
        <dbReference type="EMBL" id="MDV7023340.1"/>
    </source>
</evidence>
<sequence>MQYAQLTPGQHVTVTPRGSRSVYHGKFIERLAKGVCVFIVDEFVGLTGADDIGDLYLADSEVRRRVKPVETH</sequence>
<gene>
    <name evidence="1" type="ORF">R4P48_11690</name>
</gene>
<accession>A0ABU4E2L2</accession>
<comment type="caution">
    <text evidence="1">The sequence shown here is derived from an EMBL/GenBank/DDBJ whole genome shotgun (WGS) entry which is preliminary data.</text>
</comment>